<gene>
    <name evidence="3" type="ORF">DV451_000256</name>
</gene>
<feature type="region of interest" description="Disordered" evidence="1">
    <location>
        <begin position="668"/>
        <end position="711"/>
    </location>
</feature>
<name>A0A9P5GBZ0_GEOCN</name>
<protein>
    <recommendedName>
        <fullName evidence="2">DDE-1 domain-containing protein</fullName>
    </recommendedName>
</protein>
<feature type="compositionally biased region" description="Polar residues" evidence="1">
    <location>
        <begin position="700"/>
        <end position="711"/>
    </location>
</feature>
<feature type="compositionally biased region" description="Polar residues" evidence="1">
    <location>
        <begin position="735"/>
        <end position="766"/>
    </location>
</feature>
<dbReference type="AlphaFoldDB" id="A0A9P5GBZ0"/>
<dbReference type="GO" id="GO:0003677">
    <property type="term" value="F:DNA binding"/>
    <property type="evidence" value="ECO:0007669"/>
    <property type="project" value="TreeGrafter"/>
</dbReference>
<feature type="compositionally biased region" description="Low complexity" evidence="1">
    <location>
        <begin position="382"/>
        <end position="393"/>
    </location>
</feature>
<reference evidence="3" key="2">
    <citation type="submission" date="2020-01" db="EMBL/GenBank/DDBJ databases">
        <authorList>
            <person name="Perkins V."/>
            <person name="Lessard M.-H."/>
            <person name="Dugat-Bony E."/>
            <person name="Frenette M."/>
            <person name="Labrie S."/>
        </authorList>
    </citation>
    <scope>NUCLEOTIDE SEQUENCE</scope>
    <source>
        <strain evidence="3">LMA-70</strain>
    </source>
</reference>
<evidence type="ECO:0000256" key="1">
    <source>
        <dbReference type="SAM" id="MobiDB-lite"/>
    </source>
</evidence>
<organism evidence="3 4">
    <name type="scientific">Geotrichum candidum</name>
    <name type="common">Oospora lactis</name>
    <name type="synonym">Dipodascus geotrichum</name>
    <dbReference type="NCBI Taxonomy" id="1173061"/>
    <lineage>
        <taxon>Eukaryota</taxon>
        <taxon>Fungi</taxon>
        <taxon>Dikarya</taxon>
        <taxon>Ascomycota</taxon>
        <taxon>Saccharomycotina</taxon>
        <taxon>Dipodascomycetes</taxon>
        <taxon>Dipodascales</taxon>
        <taxon>Dipodascaceae</taxon>
        <taxon>Geotrichum</taxon>
    </lineage>
</organism>
<dbReference type="InterPro" id="IPR004875">
    <property type="entry name" value="DDE_SF_endonuclease_dom"/>
</dbReference>
<feature type="compositionally biased region" description="Polar residues" evidence="1">
    <location>
        <begin position="127"/>
        <end position="138"/>
    </location>
</feature>
<evidence type="ECO:0000313" key="4">
    <source>
        <dbReference type="Proteomes" id="UP000750522"/>
    </source>
</evidence>
<comment type="caution">
    <text evidence="3">The sequence shown here is derived from an EMBL/GenBank/DDBJ whole genome shotgun (WGS) entry which is preliminary data.</text>
</comment>
<dbReference type="PANTHER" id="PTHR19303:SF74">
    <property type="entry name" value="POGO TRANSPOSABLE ELEMENT WITH KRAB DOMAIN"/>
    <property type="match status" value="1"/>
</dbReference>
<feature type="compositionally biased region" description="Low complexity" evidence="1">
    <location>
        <begin position="148"/>
        <end position="163"/>
    </location>
</feature>
<feature type="compositionally biased region" description="Basic and acidic residues" evidence="1">
    <location>
        <begin position="618"/>
        <end position="631"/>
    </location>
</feature>
<feature type="region of interest" description="Disordered" evidence="1">
    <location>
        <begin position="127"/>
        <end position="182"/>
    </location>
</feature>
<evidence type="ECO:0000259" key="2">
    <source>
        <dbReference type="Pfam" id="PF03184"/>
    </source>
</evidence>
<dbReference type="PANTHER" id="PTHR19303">
    <property type="entry name" value="TRANSPOSON"/>
    <property type="match status" value="1"/>
</dbReference>
<dbReference type="EMBL" id="QQZK01000003">
    <property type="protein sequence ID" value="KAF5104863.1"/>
    <property type="molecule type" value="Genomic_DNA"/>
</dbReference>
<feature type="region of interest" description="Disordered" evidence="1">
    <location>
        <begin position="423"/>
        <end position="459"/>
    </location>
</feature>
<feature type="region of interest" description="Disordered" evidence="1">
    <location>
        <begin position="728"/>
        <end position="774"/>
    </location>
</feature>
<proteinExistence type="predicted"/>
<feature type="compositionally biased region" description="Acidic residues" evidence="1">
    <location>
        <begin position="439"/>
        <end position="451"/>
    </location>
</feature>
<dbReference type="Pfam" id="PF03184">
    <property type="entry name" value="DDE_1"/>
    <property type="match status" value="1"/>
</dbReference>
<evidence type="ECO:0000313" key="3">
    <source>
        <dbReference type="EMBL" id="KAF5104863.1"/>
    </source>
</evidence>
<feature type="region of interest" description="Disordered" evidence="1">
    <location>
        <begin position="604"/>
        <end position="645"/>
    </location>
</feature>
<feature type="region of interest" description="Disordered" evidence="1">
    <location>
        <begin position="361"/>
        <end position="394"/>
    </location>
</feature>
<feature type="compositionally biased region" description="Low complexity" evidence="1">
    <location>
        <begin position="673"/>
        <end position="699"/>
    </location>
</feature>
<dbReference type="Proteomes" id="UP000750522">
    <property type="component" value="Unassembled WGS sequence"/>
</dbReference>
<dbReference type="GO" id="GO:0005634">
    <property type="term" value="C:nucleus"/>
    <property type="evidence" value="ECO:0007669"/>
    <property type="project" value="TreeGrafter"/>
</dbReference>
<accession>A0A9P5GBZ0</accession>
<reference evidence="3" key="1">
    <citation type="journal article" date="2020" name="Front. Microbiol.">
        <title>Phenotypic and Genetic Characterization of the Cheese Ripening Yeast Geotrichum candidum.</title>
        <authorList>
            <person name="Perkins V."/>
            <person name="Vignola S."/>
            <person name="Lessard M.H."/>
            <person name="Plante P.L."/>
            <person name="Corbeil J."/>
            <person name="Dugat-Bony E."/>
            <person name="Frenette M."/>
            <person name="Labrie S."/>
        </authorList>
    </citation>
    <scope>NUCLEOTIDE SEQUENCE</scope>
    <source>
        <strain evidence="3">LMA-70</strain>
    </source>
</reference>
<sequence>MKLSFLEETIIEKVLLALICIGKPATQPFFVHTVNIILQAQGEIGVERVSRQWYRHFRRRHPSIDARDFSSLYKPPAKDPSNELLLAWFKYFERICRNFRVLPENIYAMDEQGFSYTAGYSSSTNSSWQNTMPQTASESYGADASNANTSSSRDTGSVSSHSSHNSDENLCNGKKSETPPAISMGAPPPDFFIMLNTVCGDGTAIPPYLALESKFAEKVSAEYPKDWSIHTSKSGWPNEKMLLQWIMHHFDPLTAPKAKGNQRILILDTHVGHFSLPFLQFGMDNNITFLFIPPHARGLHPLDVPPLSDFRQDVMSNTTEYQQAIDRLLMAHNTVFNNPNIKRSWRDAGLIPFDPSVVRPPKSNFKHRTQAPLTPVTDDYESSSSQSTGCSPSRYAPIWPNERSIFKYIEVLDFNFDSFSAPSPERRISPSSNMPLFPDDPEEEDEEEDDETPKPVPTDDIINAFSSFDLNTYAPNPSRIFSTDSSDSDSNYHFHKSMSSDLFKTITKASNVLKKNKMLAAHSIEYHSFLSGFLERLSDSLHQLSGNPKNNSLVKPDDLEHLKLLETEVKVVESYNKEISAQIEPSIKANENMASLLQQQIDDDSIPFSEPSHKRGIRSLESKSSDEDVQHQRHKGTGNNPMDVANINNAEEYDNESHQFVKPKFVFNSPFPSQEQQEKQQNQNQQYQNQDSSISDNSNTEQDNFSGTDNSLKLPYLSNNFFNNSNSTILPPLQFGNQDQQMPPTGDPTRNTDPTRLAQYFQSPSTDKYRNGSK</sequence>
<dbReference type="InterPro" id="IPR050863">
    <property type="entry name" value="CenT-Element_Derived"/>
</dbReference>
<feature type="domain" description="DDE-1" evidence="2">
    <location>
        <begin position="193"/>
        <end position="326"/>
    </location>
</feature>